<organism evidence="1 2">
    <name type="scientific">Melanomma pulvis-pyrius CBS 109.77</name>
    <dbReference type="NCBI Taxonomy" id="1314802"/>
    <lineage>
        <taxon>Eukaryota</taxon>
        <taxon>Fungi</taxon>
        <taxon>Dikarya</taxon>
        <taxon>Ascomycota</taxon>
        <taxon>Pezizomycotina</taxon>
        <taxon>Dothideomycetes</taxon>
        <taxon>Pleosporomycetidae</taxon>
        <taxon>Pleosporales</taxon>
        <taxon>Melanommataceae</taxon>
        <taxon>Melanomma</taxon>
    </lineage>
</organism>
<dbReference type="EMBL" id="MU001756">
    <property type="protein sequence ID" value="KAF2799893.1"/>
    <property type="molecule type" value="Genomic_DNA"/>
</dbReference>
<name>A0A6A6XUI6_9PLEO</name>
<evidence type="ECO:0000313" key="1">
    <source>
        <dbReference type="EMBL" id="KAF2799893.1"/>
    </source>
</evidence>
<proteinExistence type="predicted"/>
<dbReference type="Proteomes" id="UP000799757">
    <property type="component" value="Unassembled WGS sequence"/>
</dbReference>
<sequence>MSISDLRHILECTFSGEDVPHHLYLRLPASIAITLILSPNTVQDYNITMKLLRTPPPSGAMKLLTLLIAAGFAAFVAALPAVDVPEGINWTTAVTARPTSTDWDLRPTDTSFVLTNTTDPASGSQQETIVVAVTIRDKRPQSMGDMGGAALCQAIYRELLFLSCGKGQLSRMGWIAGTIEASVESAQNHPAHNLYTIPSFVGVKIKGGDVLAVTFKAQHPTLGNFNCDSIAQKASNALGGLFPEWNQAAGRDLVSALGSVKDIAP</sequence>
<evidence type="ECO:0000313" key="2">
    <source>
        <dbReference type="Proteomes" id="UP000799757"/>
    </source>
</evidence>
<accession>A0A6A6XUI6</accession>
<reference evidence="1" key="1">
    <citation type="journal article" date="2020" name="Stud. Mycol.">
        <title>101 Dothideomycetes genomes: a test case for predicting lifestyles and emergence of pathogens.</title>
        <authorList>
            <person name="Haridas S."/>
            <person name="Albert R."/>
            <person name="Binder M."/>
            <person name="Bloem J."/>
            <person name="Labutti K."/>
            <person name="Salamov A."/>
            <person name="Andreopoulos B."/>
            <person name="Baker S."/>
            <person name="Barry K."/>
            <person name="Bills G."/>
            <person name="Bluhm B."/>
            <person name="Cannon C."/>
            <person name="Castanera R."/>
            <person name="Culley D."/>
            <person name="Daum C."/>
            <person name="Ezra D."/>
            <person name="Gonzalez J."/>
            <person name="Henrissat B."/>
            <person name="Kuo A."/>
            <person name="Liang C."/>
            <person name="Lipzen A."/>
            <person name="Lutzoni F."/>
            <person name="Magnuson J."/>
            <person name="Mondo S."/>
            <person name="Nolan M."/>
            <person name="Ohm R."/>
            <person name="Pangilinan J."/>
            <person name="Park H.-J."/>
            <person name="Ramirez L."/>
            <person name="Alfaro M."/>
            <person name="Sun H."/>
            <person name="Tritt A."/>
            <person name="Yoshinaga Y."/>
            <person name="Zwiers L.-H."/>
            <person name="Turgeon B."/>
            <person name="Goodwin S."/>
            <person name="Spatafora J."/>
            <person name="Crous P."/>
            <person name="Grigoriev I."/>
        </authorList>
    </citation>
    <scope>NUCLEOTIDE SEQUENCE</scope>
    <source>
        <strain evidence="1">CBS 109.77</strain>
    </source>
</reference>
<protein>
    <submittedName>
        <fullName evidence="1">Uncharacterized protein</fullName>
    </submittedName>
</protein>
<dbReference type="AlphaFoldDB" id="A0A6A6XUI6"/>
<gene>
    <name evidence="1" type="ORF">K505DRAFT_332133</name>
</gene>
<keyword evidence="2" id="KW-1185">Reference proteome</keyword>